<feature type="transmembrane region" description="Helical" evidence="10">
    <location>
        <begin position="132"/>
        <end position="151"/>
    </location>
</feature>
<dbReference type="PANTHER" id="PTHR12952:SF0">
    <property type="entry name" value="PROTEIN SYS1 HOMOLOG"/>
    <property type="match status" value="1"/>
</dbReference>
<proteinExistence type="inferred from homology"/>
<dbReference type="PANTHER" id="PTHR12952">
    <property type="entry name" value="SYS1"/>
    <property type="match status" value="1"/>
</dbReference>
<feature type="transmembrane region" description="Helical" evidence="10">
    <location>
        <begin position="79"/>
        <end position="99"/>
    </location>
</feature>
<dbReference type="eggNOG" id="KOG4697">
    <property type="taxonomic scope" value="Eukaryota"/>
</dbReference>
<organism evidence="11 12">
    <name type="scientific">Henningerozyma blattae (strain ATCC 34711 / CBS 6284 / DSM 70876 / NBRC 10599 / NRRL Y-10934 / UCD 77-7)</name>
    <name type="common">Yeast</name>
    <name type="synonym">Tetrapisispora blattae</name>
    <dbReference type="NCBI Taxonomy" id="1071380"/>
    <lineage>
        <taxon>Eukaryota</taxon>
        <taxon>Fungi</taxon>
        <taxon>Dikarya</taxon>
        <taxon>Ascomycota</taxon>
        <taxon>Saccharomycotina</taxon>
        <taxon>Saccharomycetes</taxon>
        <taxon>Saccharomycetales</taxon>
        <taxon>Saccharomycetaceae</taxon>
        <taxon>Henningerozyma</taxon>
    </lineage>
</organism>
<evidence type="ECO:0000256" key="3">
    <source>
        <dbReference type="ARBA" id="ARBA00022448"/>
    </source>
</evidence>
<keyword evidence="6 10" id="KW-1133">Transmembrane helix</keyword>
<dbReference type="GO" id="GO:0006895">
    <property type="term" value="P:Golgi to endosome transport"/>
    <property type="evidence" value="ECO:0007669"/>
    <property type="project" value="EnsemblFungi"/>
</dbReference>
<keyword evidence="7" id="KW-0333">Golgi apparatus</keyword>
<comment type="subcellular location">
    <subcellularLocation>
        <location evidence="1">Golgi apparatus membrane</location>
        <topology evidence="1">Multi-pass membrane protein</topology>
    </subcellularLocation>
</comment>
<sequence>MLLSRRMLHGLRGLRPSEIFKQDSLSPRKIALQIIILQMFYYITASILFSIWAKLMGFTPDIKKWICSWEPVDFTNSQGISISILWLLDSLICVFFLTVIVGRSKLAWDFALTVHAINLILVWTYTYKFPSFSWFVVQFISSLILIFLGTWTSRWKELRDTFFDGLVDPTMSIPNTTERNSSNSPQFELRDLESQK</sequence>
<dbReference type="InterPro" id="IPR019185">
    <property type="entry name" value="Integral_membrane_SYS1-rel"/>
</dbReference>
<dbReference type="FunCoup" id="I2H209">
    <property type="interactions" value="268"/>
</dbReference>
<dbReference type="HOGENOM" id="CLU_081382_1_0_1"/>
<evidence type="ECO:0000256" key="8">
    <source>
        <dbReference type="ARBA" id="ARBA00023136"/>
    </source>
</evidence>
<evidence type="ECO:0008006" key="13">
    <source>
        <dbReference type="Google" id="ProtNLM"/>
    </source>
</evidence>
<gene>
    <name evidence="11" type="primary">TBLA0C06150</name>
    <name evidence="11" type="ORF">TBLA_0C06150</name>
</gene>
<dbReference type="RefSeq" id="XP_004179930.1">
    <property type="nucleotide sequence ID" value="XM_004179882.1"/>
</dbReference>
<evidence type="ECO:0000256" key="2">
    <source>
        <dbReference type="ARBA" id="ARBA00008160"/>
    </source>
</evidence>
<dbReference type="OrthoDB" id="542931at2759"/>
<keyword evidence="5" id="KW-0653">Protein transport</keyword>
<dbReference type="GO" id="GO:0005829">
    <property type="term" value="C:cytosol"/>
    <property type="evidence" value="ECO:0007669"/>
    <property type="project" value="GOC"/>
</dbReference>
<dbReference type="InParanoid" id="I2H209"/>
<evidence type="ECO:0000256" key="7">
    <source>
        <dbReference type="ARBA" id="ARBA00023034"/>
    </source>
</evidence>
<dbReference type="AlphaFoldDB" id="I2H209"/>
<dbReference type="GO" id="GO:0005802">
    <property type="term" value="C:trans-Golgi network"/>
    <property type="evidence" value="ECO:0007669"/>
    <property type="project" value="EnsemblFungi"/>
</dbReference>
<dbReference type="KEGG" id="tbl:TBLA_0C06150"/>
<evidence type="ECO:0000256" key="6">
    <source>
        <dbReference type="ARBA" id="ARBA00022989"/>
    </source>
</evidence>
<dbReference type="STRING" id="1071380.I2H209"/>
<reference evidence="11 12" key="1">
    <citation type="journal article" date="2011" name="Proc. Natl. Acad. Sci. U.S.A.">
        <title>Evolutionary erosion of yeast sex chromosomes by mating-type switching accidents.</title>
        <authorList>
            <person name="Gordon J.L."/>
            <person name="Armisen D."/>
            <person name="Proux-Wera E."/>
            <person name="Oheigeartaigh S.S."/>
            <person name="Byrne K.P."/>
            <person name="Wolfe K.H."/>
        </authorList>
    </citation>
    <scope>NUCLEOTIDE SEQUENCE [LARGE SCALE GENOMIC DNA]</scope>
    <source>
        <strain evidence="12">ATCC 34711 / CBS 6284 / DSM 70876 / NBRC 10599 / NRRL Y-10934 / UCD 77-7</strain>
    </source>
</reference>
<accession>I2H209</accession>
<comment type="similarity">
    <text evidence="2">Belongs to the SYS1 family.</text>
</comment>
<dbReference type="EMBL" id="HE806318">
    <property type="protein sequence ID" value="CCH60411.1"/>
    <property type="molecule type" value="Genomic_DNA"/>
</dbReference>
<evidence type="ECO:0000256" key="10">
    <source>
        <dbReference type="SAM" id="Phobius"/>
    </source>
</evidence>
<dbReference type="OMA" id="EYEMVGM"/>
<keyword evidence="3" id="KW-0813">Transport</keyword>
<dbReference type="Proteomes" id="UP000002866">
    <property type="component" value="Chromosome 3"/>
</dbReference>
<evidence type="ECO:0000256" key="1">
    <source>
        <dbReference type="ARBA" id="ARBA00004653"/>
    </source>
</evidence>
<dbReference type="GO" id="GO:0000139">
    <property type="term" value="C:Golgi membrane"/>
    <property type="evidence" value="ECO:0007669"/>
    <property type="project" value="UniProtKB-SubCell"/>
</dbReference>
<evidence type="ECO:0000256" key="9">
    <source>
        <dbReference type="SAM" id="MobiDB-lite"/>
    </source>
</evidence>
<keyword evidence="4 10" id="KW-0812">Transmembrane</keyword>
<protein>
    <recommendedName>
        <fullName evidence="13">Protein SYS1</fullName>
    </recommendedName>
</protein>
<evidence type="ECO:0000313" key="11">
    <source>
        <dbReference type="EMBL" id="CCH60411.1"/>
    </source>
</evidence>
<keyword evidence="12" id="KW-1185">Reference proteome</keyword>
<feature type="transmembrane region" description="Helical" evidence="10">
    <location>
        <begin position="30"/>
        <end position="53"/>
    </location>
</feature>
<name>I2H209_HENB6</name>
<dbReference type="GO" id="GO:0034067">
    <property type="term" value="P:protein localization to Golgi apparatus"/>
    <property type="evidence" value="ECO:0007669"/>
    <property type="project" value="EnsemblFungi"/>
</dbReference>
<feature type="region of interest" description="Disordered" evidence="9">
    <location>
        <begin position="174"/>
        <end position="196"/>
    </location>
</feature>
<dbReference type="Pfam" id="PF09801">
    <property type="entry name" value="SYS1"/>
    <property type="match status" value="1"/>
</dbReference>
<dbReference type="GeneID" id="14495391"/>
<evidence type="ECO:0000256" key="4">
    <source>
        <dbReference type="ARBA" id="ARBA00022692"/>
    </source>
</evidence>
<keyword evidence="8 10" id="KW-0472">Membrane</keyword>
<evidence type="ECO:0000256" key="5">
    <source>
        <dbReference type="ARBA" id="ARBA00022927"/>
    </source>
</evidence>
<feature type="compositionally biased region" description="Polar residues" evidence="9">
    <location>
        <begin position="174"/>
        <end position="186"/>
    </location>
</feature>
<feature type="transmembrane region" description="Helical" evidence="10">
    <location>
        <begin position="106"/>
        <end position="126"/>
    </location>
</feature>
<evidence type="ECO:0000313" key="12">
    <source>
        <dbReference type="Proteomes" id="UP000002866"/>
    </source>
</evidence>
<dbReference type="GO" id="GO:0043001">
    <property type="term" value="P:Golgi to plasma membrane protein transport"/>
    <property type="evidence" value="ECO:0007669"/>
    <property type="project" value="EnsemblFungi"/>
</dbReference>